<dbReference type="Proteomes" id="UP000694863">
    <property type="component" value="Unplaced"/>
</dbReference>
<accession>A0ABM1VLY6</accession>
<dbReference type="GO" id="GO:0008233">
    <property type="term" value="F:peptidase activity"/>
    <property type="evidence" value="ECO:0007669"/>
    <property type="project" value="UniProtKB-KW"/>
</dbReference>
<dbReference type="Pfam" id="PF13365">
    <property type="entry name" value="Trypsin_2"/>
    <property type="match status" value="1"/>
</dbReference>
<organism evidence="1 2">
    <name type="scientific">Echinops telfairi</name>
    <name type="common">Lesser hedgehog tenrec</name>
    <dbReference type="NCBI Taxonomy" id="9371"/>
    <lineage>
        <taxon>Eukaryota</taxon>
        <taxon>Metazoa</taxon>
        <taxon>Chordata</taxon>
        <taxon>Craniata</taxon>
        <taxon>Vertebrata</taxon>
        <taxon>Euteleostomi</taxon>
        <taxon>Mammalia</taxon>
        <taxon>Eutheria</taxon>
        <taxon>Afrotheria</taxon>
        <taxon>Tenrecidae</taxon>
        <taxon>Tenrecinae</taxon>
        <taxon>Echinops</taxon>
    </lineage>
</organism>
<dbReference type="PANTHER" id="PTHR14389">
    <property type="entry name" value="SI:CH1073-475A24.1"/>
    <property type="match status" value="1"/>
</dbReference>
<dbReference type="Gene3D" id="2.40.10.10">
    <property type="entry name" value="Trypsin-like serine proteases"/>
    <property type="match status" value="1"/>
</dbReference>
<evidence type="ECO:0000313" key="2">
    <source>
        <dbReference type="RefSeq" id="XP_030743379.1"/>
    </source>
</evidence>
<gene>
    <name evidence="2" type="primary">FAM111A</name>
</gene>
<dbReference type="PANTHER" id="PTHR14389:SF14">
    <property type="entry name" value="SERINE PROTEASE FAM111A"/>
    <property type="match status" value="1"/>
</dbReference>
<keyword evidence="2" id="KW-0378">Hydrolase</keyword>
<dbReference type="SUPFAM" id="SSF50494">
    <property type="entry name" value="Trypsin-like serine proteases"/>
    <property type="match status" value="1"/>
</dbReference>
<protein>
    <submittedName>
        <fullName evidence="2">Serine protease FAM111A</fullName>
    </submittedName>
</protein>
<dbReference type="GO" id="GO:0006508">
    <property type="term" value="P:proteolysis"/>
    <property type="evidence" value="ECO:0007669"/>
    <property type="project" value="UniProtKB-KW"/>
</dbReference>
<reference evidence="2" key="1">
    <citation type="submission" date="2025-08" db="UniProtKB">
        <authorList>
            <consortium name="RefSeq"/>
        </authorList>
    </citation>
    <scope>IDENTIFICATION</scope>
</reference>
<evidence type="ECO:0000313" key="1">
    <source>
        <dbReference type="Proteomes" id="UP000694863"/>
    </source>
</evidence>
<keyword evidence="2" id="KW-0645">Protease</keyword>
<keyword evidence="1" id="KW-1185">Reference proteome</keyword>
<proteinExistence type="predicted"/>
<name>A0ABM1VLY6_ECHTE</name>
<dbReference type="InterPro" id="IPR009003">
    <property type="entry name" value="Peptidase_S1_PA"/>
</dbReference>
<dbReference type="GeneID" id="101658743"/>
<dbReference type="InterPro" id="IPR043504">
    <property type="entry name" value="Peptidase_S1_PA_chymotrypsin"/>
</dbReference>
<dbReference type="RefSeq" id="XP_030743379.1">
    <property type="nucleotide sequence ID" value="XM_030887519.1"/>
</dbReference>
<sequence length="561" mass="64068">MTDDTQARRSHSPWQNPEDLVNLTITLNVNCKGNENRKHTLRCKKTDSLYEALNSLKAVQNVMKVQPDKEMLVCGTDYIKGYLNLGMPLSCIPEGSHLEIKFVVTKSKQGNQIHHRLETTVGADCIKFNISAIGKEKRRIVKCNQLHIKGSQLCVYAFKGETIKDALYKDGRFLSFLEKEEWKLIENLELIIENTQPVDELEGRLFELEVEKTRRKTSPQRAISQNSESVQRTASVLNTQIMDQYPSLEKDSKKITEYLNKEIKDKRKKNALFKLHKENFGKLVSNSTTMREHKNFVTFGEGVGRISWNNNGNTGSATGFVYREPFIFTCRHVTNCIVGEGIEPSRWADVISASAWMTFDDDEEFSRFKRFTFEPWFEVSDVALDYAVLKLKIREQKLPLELCDRKAQVVPLNGLLHIIGYPDGKEKSTDNCCMIPLSCREEACKNRIDAGEALGHNIPYVFLQTENSFKPQLDDSNVITYDTSFYFGSSGSPVFNSSFELVAMHTAGFSYKYLNGISSVIEFGYTMEAILNDIKQNHGEWYKTELSRIGQGDVEMETDED</sequence>